<dbReference type="eggNOG" id="ENOG502TGR1">
    <property type="taxonomic scope" value="Eukaryota"/>
</dbReference>
<evidence type="ECO:0000256" key="4">
    <source>
        <dbReference type="ARBA" id="ARBA00022989"/>
    </source>
</evidence>
<keyword evidence="3 6" id="KW-0812">Transmembrane</keyword>
<dbReference type="GO" id="GO:0007606">
    <property type="term" value="P:sensory perception of chemical stimulus"/>
    <property type="evidence" value="ECO:0007669"/>
    <property type="project" value="UniProtKB-UniRule"/>
</dbReference>
<comment type="subcellular location">
    <subcellularLocation>
        <location evidence="1">Membrane</location>
        <topology evidence="1">Multi-pass membrane protein</topology>
    </subcellularLocation>
</comment>
<reference evidence="8" key="1">
    <citation type="submission" date="2016-11" db="UniProtKB">
        <authorList>
            <consortium name="WormBaseParasite"/>
        </authorList>
    </citation>
    <scope>IDENTIFICATION</scope>
</reference>
<name>A0A1I7T2F7_9PELO</name>
<protein>
    <recommendedName>
        <fullName evidence="6">Serpentine receptor class gamma</fullName>
    </recommendedName>
</protein>
<dbReference type="WBParaSite" id="Csp11.Scaffold478.g1775.t1">
    <property type="protein sequence ID" value="Csp11.Scaffold478.g1775.t1"/>
    <property type="gene ID" value="Csp11.Scaffold478.g1775"/>
</dbReference>
<dbReference type="AlphaFoldDB" id="A0A1I7T2F7"/>
<accession>A0A1I7T2F7</accession>
<comment type="similarity">
    <text evidence="2 6">Belongs to the nematode receptor-like protein srg family.</text>
</comment>
<dbReference type="GO" id="GO:0004888">
    <property type="term" value="F:transmembrane signaling receptor activity"/>
    <property type="evidence" value="ECO:0007669"/>
    <property type="project" value="InterPro"/>
</dbReference>
<keyword evidence="5 6" id="KW-0472">Membrane</keyword>
<dbReference type="Pfam" id="PF02118">
    <property type="entry name" value="Srg"/>
    <property type="match status" value="1"/>
</dbReference>
<evidence type="ECO:0000313" key="8">
    <source>
        <dbReference type="WBParaSite" id="Csp11.Scaffold478.g1775.t1"/>
    </source>
</evidence>
<dbReference type="InterPro" id="IPR000609">
    <property type="entry name" value="7TM_GPCR_serpentine_rcpt_Srg"/>
</dbReference>
<feature type="transmembrane region" description="Helical" evidence="6">
    <location>
        <begin position="46"/>
        <end position="69"/>
    </location>
</feature>
<proteinExistence type="inferred from homology"/>
<keyword evidence="7" id="KW-1185">Reference proteome</keyword>
<evidence type="ECO:0000256" key="1">
    <source>
        <dbReference type="ARBA" id="ARBA00004141"/>
    </source>
</evidence>
<evidence type="ECO:0000256" key="5">
    <source>
        <dbReference type="ARBA" id="ARBA00023136"/>
    </source>
</evidence>
<keyword evidence="4 6" id="KW-1133">Transmembrane helix</keyword>
<organism evidence="7 8">
    <name type="scientific">Caenorhabditis tropicalis</name>
    <dbReference type="NCBI Taxonomy" id="1561998"/>
    <lineage>
        <taxon>Eukaryota</taxon>
        <taxon>Metazoa</taxon>
        <taxon>Ecdysozoa</taxon>
        <taxon>Nematoda</taxon>
        <taxon>Chromadorea</taxon>
        <taxon>Rhabditida</taxon>
        <taxon>Rhabditina</taxon>
        <taxon>Rhabditomorpha</taxon>
        <taxon>Rhabditoidea</taxon>
        <taxon>Rhabditidae</taxon>
        <taxon>Peloderinae</taxon>
        <taxon>Caenorhabditis</taxon>
    </lineage>
</organism>
<dbReference type="PRINTS" id="PR00698">
    <property type="entry name" value="TMPROTEINSRG"/>
</dbReference>
<feature type="transmembrane region" description="Helical" evidence="6">
    <location>
        <begin position="12"/>
        <end position="40"/>
    </location>
</feature>
<comment type="caution">
    <text evidence="6">Lacks conserved residue(s) required for the propagation of feature annotation.</text>
</comment>
<evidence type="ECO:0000256" key="6">
    <source>
        <dbReference type="RuleBase" id="RU280813"/>
    </source>
</evidence>
<dbReference type="Proteomes" id="UP000095282">
    <property type="component" value="Unplaced"/>
</dbReference>
<evidence type="ECO:0000256" key="2">
    <source>
        <dbReference type="ARBA" id="ARBA00005692"/>
    </source>
</evidence>
<evidence type="ECO:0000256" key="3">
    <source>
        <dbReference type="ARBA" id="ARBA00022692"/>
    </source>
</evidence>
<evidence type="ECO:0000313" key="7">
    <source>
        <dbReference type="Proteomes" id="UP000095282"/>
    </source>
</evidence>
<dbReference type="GO" id="GO:0016020">
    <property type="term" value="C:membrane"/>
    <property type="evidence" value="ECO:0007669"/>
    <property type="project" value="UniProtKB-SubCell"/>
</dbReference>
<sequence>MLKQRIKSAERSLTIVTMIMAVQTMIFSFIQIYFAFFAAYTPNLRGYLLLSVSFVFDSMNVFSPIALIVMSKQLRNDIFNSKNVENQPVSRSISTTSHQQPVYNTISTAIVPVYS</sequence>